<dbReference type="PROSITE" id="PS50975">
    <property type="entry name" value="ATP_GRASP"/>
    <property type="match status" value="1"/>
</dbReference>
<evidence type="ECO:0000313" key="6">
    <source>
        <dbReference type="EMBL" id="GHI38677.1"/>
    </source>
</evidence>
<dbReference type="RefSeq" id="WP_189969844.1">
    <property type="nucleotide sequence ID" value="NZ_BMUA01000031.1"/>
</dbReference>
<proteinExistence type="predicted"/>
<dbReference type="PANTHER" id="PTHR43585:SF2">
    <property type="entry name" value="ATP-GRASP ENZYME FSQD"/>
    <property type="match status" value="1"/>
</dbReference>
<evidence type="ECO:0000313" key="7">
    <source>
        <dbReference type="Proteomes" id="UP001050808"/>
    </source>
</evidence>
<name>A0ABQ3QN13_9ACTN</name>
<organism evidence="6 7">
    <name type="scientific">Streptomyces violascens</name>
    <dbReference type="NCBI Taxonomy" id="67381"/>
    <lineage>
        <taxon>Bacteria</taxon>
        <taxon>Bacillati</taxon>
        <taxon>Actinomycetota</taxon>
        <taxon>Actinomycetes</taxon>
        <taxon>Kitasatosporales</taxon>
        <taxon>Streptomycetaceae</taxon>
        <taxon>Streptomyces</taxon>
    </lineage>
</organism>
<dbReference type="InterPro" id="IPR040570">
    <property type="entry name" value="LAL_C2"/>
</dbReference>
<evidence type="ECO:0000256" key="2">
    <source>
        <dbReference type="ARBA" id="ARBA00022741"/>
    </source>
</evidence>
<keyword evidence="7" id="KW-1185">Reference proteome</keyword>
<dbReference type="Pfam" id="PF18130">
    <property type="entry name" value="ATPgrasp_N"/>
    <property type="match status" value="1"/>
</dbReference>
<accession>A0ABQ3QN13</accession>
<sequence length="418" mass="44511">MTDLRDAHGGRVLVVEPMSSGAALLRAAHDLGLETVVASYDDADRRLPDRVRGDIDTLVTVDTNDEGALLRAATRLHAEGGLAGVLPGFEFYVPVVARIAAGLGLAGLAEESVDQVRDKTSMRRRIDAAGLRAPRHAPAASPAELEAAAGHVGFPCVLKPADSAGSIHVSRADNLAELRAAYRILADDQRLDLGRRLDGRVLVEEYLDGPEVSVEGCVSAAGQITIVAVTSKLLGPEPYFVELGHIVQAELTGTQRRTVESYVTDVVAALGVTVGPFHCELRLLADGPVLIELGARMGGDHIPELVEIATGVSLPHLAVAAHVGLDPRDVPLGAPRAKHAAIRFFTAPGRTRYRTTRGLDALRARPDVLDAELYLRPGDEIPPDHDFRCRIGHALYTADSYADALELGHLIDLGVSFD</sequence>
<dbReference type="Pfam" id="PF13535">
    <property type="entry name" value="ATP-grasp_4"/>
    <property type="match status" value="1"/>
</dbReference>
<protein>
    <submittedName>
        <fullName evidence="6">Phosphoribosylglycinamide synthetase</fullName>
    </submittedName>
</protein>
<evidence type="ECO:0000256" key="4">
    <source>
        <dbReference type="PROSITE-ProRule" id="PRU00409"/>
    </source>
</evidence>
<evidence type="ECO:0000256" key="1">
    <source>
        <dbReference type="ARBA" id="ARBA00022598"/>
    </source>
</evidence>
<dbReference type="Gene3D" id="3.30.470.20">
    <property type="entry name" value="ATP-grasp fold, B domain"/>
    <property type="match status" value="1"/>
</dbReference>
<dbReference type="PANTHER" id="PTHR43585">
    <property type="entry name" value="FUMIPYRROLE BIOSYNTHESIS PROTEIN C"/>
    <property type="match status" value="1"/>
</dbReference>
<keyword evidence="2 4" id="KW-0547">Nucleotide-binding</keyword>
<dbReference type="InterPro" id="IPR011761">
    <property type="entry name" value="ATP-grasp"/>
</dbReference>
<evidence type="ECO:0000256" key="3">
    <source>
        <dbReference type="ARBA" id="ARBA00022840"/>
    </source>
</evidence>
<reference evidence="6" key="1">
    <citation type="submission" date="2024-05" db="EMBL/GenBank/DDBJ databases">
        <title>Whole genome shotgun sequence of Streptomyces violascens NBRC 12920.</title>
        <authorList>
            <person name="Komaki H."/>
            <person name="Tamura T."/>
        </authorList>
    </citation>
    <scope>NUCLEOTIDE SEQUENCE</scope>
    <source>
        <strain evidence="6">NBRC 12920</strain>
    </source>
</reference>
<keyword evidence="1" id="KW-0436">Ligase</keyword>
<dbReference type="Proteomes" id="UP001050808">
    <property type="component" value="Unassembled WGS sequence"/>
</dbReference>
<dbReference type="SUPFAM" id="SSF56059">
    <property type="entry name" value="Glutathione synthetase ATP-binding domain-like"/>
    <property type="match status" value="1"/>
</dbReference>
<dbReference type="Gene3D" id="3.40.50.20">
    <property type="match status" value="1"/>
</dbReference>
<dbReference type="EMBL" id="BNDY01000008">
    <property type="protein sequence ID" value="GHI38677.1"/>
    <property type="molecule type" value="Genomic_DNA"/>
</dbReference>
<keyword evidence="3 4" id="KW-0067">ATP-binding</keyword>
<comment type="caution">
    <text evidence="6">The sequence shown here is derived from an EMBL/GenBank/DDBJ whole genome shotgun (WGS) entry which is preliminary data.</text>
</comment>
<dbReference type="InterPro" id="IPR052032">
    <property type="entry name" value="ATP-dep_AA_Ligase"/>
</dbReference>
<dbReference type="Pfam" id="PF18603">
    <property type="entry name" value="LAL_C2"/>
    <property type="match status" value="1"/>
</dbReference>
<evidence type="ECO:0000259" key="5">
    <source>
        <dbReference type="PROSITE" id="PS50975"/>
    </source>
</evidence>
<feature type="domain" description="ATP-grasp" evidence="5">
    <location>
        <begin position="123"/>
        <end position="323"/>
    </location>
</feature>
<dbReference type="InterPro" id="IPR041472">
    <property type="entry name" value="BL00235/CARNS1_N"/>
</dbReference>
<gene>
    <name evidence="6" type="ORF">Sviol_30850</name>
</gene>